<dbReference type="STRING" id="1194090.SAMN05443144_107105"/>
<name>A0A1M5AL99_9BACT</name>
<organism evidence="3 4">
    <name type="scientific">Fodinibius roseus</name>
    <dbReference type="NCBI Taxonomy" id="1194090"/>
    <lineage>
        <taxon>Bacteria</taxon>
        <taxon>Pseudomonadati</taxon>
        <taxon>Balneolota</taxon>
        <taxon>Balneolia</taxon>
        <taxon>Balneolales</taxon>
        <taxon>Balneolaceae</taxon>
        <taxon>Fodinibius</taxon>
    </lineage>
</organism>
<feature type="signal peptide" evidence="1">
    <location>
        <begin position="1"/>
        <end position="23"/>
    </location>
</feature>
<protein>
    <recommendedName>
        <fullName evidence="2">DUF4168 domain-containing protein</fullName>
    </recommendedName>
</protein>
<sequence>MKFFKTIMPVLTGLLLMAGSAVAQVQQPQQQQPAQADSITDAELEKFADVTTESQKVQQKMRDEVDSMLAEQDMEMERFRKIMMSKRNPKMADSVEVSAEEEETMKAIQPKLMEMQKKSQQEMVSIIQDNGLQPQRFQQIMQAVRTNPEVMKRFQEIAGMGNGQQN</sequence>
<dbReference type="Proteomes" id="UP000184041">
    <property type="component" value="Unassembled WGS sequence"/>
</dbReference>
<dbReference type="InterPro" id="IPR025433">
    <property type="entry name" value="DUF4168"/>
</dbReference>
<keyword evidence="1" id="KW-0732">Signal</keyword>
<gene>
    <name evidence="3" type="ORF">SAMN05443144_107105</name>
</gene>
<dbReference type="OrthoDB" id="1525041at2"/>
<feature type="chain" id="PRO_5012363981" description="DUF4168 domain-containing protein" evidence="1">
    <location>
        <begin position="24"/>
        <end position="166"/>
    </location>
</feature>
<evidence type="ECO:0000259" key="2">
    <source>
        <dbReference type="Pfam" id="PF13767"/>
    </source>
</evidence>
<feature type="domain" description="DUF4168" evidence="2">
    <location>
        <begin position="96"/>
        <end position="153"/>
    </location>
</feature>
<dbReference type="AlphaFoldDB" id="A0A1M5AL99"/>
<evidence type="ECO:0000313" key="4">
    <source>
        <dbReference type="Proteomes" id="UP000184041"/>
    </source>
</evidence>
<proteinExistence type="predicted"/>
<dbReference type="EMBL" id="FQUS01000007">
    <property type="protein sequence ID" value="SHF30914.1"/>
    <property type="molecule type" value="Genomic_DNA"/>
</dbReference>
<dbReference type="Pfam" id="PF13767">
    <property type="entry name" value="DUF4168"/>
    <property type="match status" value="1"/>
</dbReference>
<reference evidence="3 4" key="1">
    <citation type="submission" date="2016-11" db="EMBL/GenBank/DDBJ databases">
        <authorList>
            <person name="Jaros S."/>
            <person name="Januszkiewicz K."/>
            <person name="Wedrychowicz H."/>
        </authorList>
    </citation>
    <scope>NUCLEOTIDE SEQUENCE [LARGE SCALE GENOMIC DNA]</scope>
    <source>
        <strain evidence="3 4">DSM 21986</strain>
    </source>
</reference>
<evidence type="ECO:0000256" key="1">
    <source>
        <dbReference type="SAM" id="SignalP"/>
    </source>
</evidence>
<dbReference type="RefSeq" id="WP_084088134.1">
    <property type="nucleotide sequence ID" value="NZ_FQUS01000007.1"/>
</dbReference>
<evidence type="ECO:0000313" key="3">
    <source>
        <dbReference type="EMBL" id="SHF30914.1"/>
    </source>
</evidence>
<keyword evidence="4" id="KW-1185">Reference proteome</keyword>
<accession>A0A1M5AL99</accession>